<dbReference type="InterPro" id="IPR000719">
    <property type="entry name" value="Prot_kinase_dom"/>
</dbReference>
<evidence type="ECO:0000313" key="2">
    <source>
        <dbReference type="EMBL" id="KAJ5712502.1"/>
    </source>
</evidence>
<dbReference type="InterPro" id="IPR050167">
    <property type="entry name" value="Ser_Thr_protein_kinase"/>
</dbReference>
<dbReference type="AlphaFoldDB" id="A0AAD6MT63"/>
<dbReference type="GO" id="GO:0005737">
    <property type="term" value="C:cytoplasm"/>
    <property type="evidence" value="ECO:0007669"/>
    <property type="project" value="TreeGrafter"/>
</dbReference>
<dbReference type="SUPFAM" id="SSF56112">
    <property type="entry name" value="Protein kinase-like (PK-like)"/>
    <property type="match status" value="1"/>
</dbReference>
<keyword evidence="2" id="KW-0418">Kinase</keyword>
<name>A0AAD6MT63_9EURO</name>
<dbReference type="Pfam" id="PF07714">
    <property type="entry name" value="PK_Tyr_Ser-Thr"/>
    <property type="match status" value="1"/>
</dbReference>
<dbReference type="GO" id="GO:0004713">
    <property type="term" value="F:protein tyrosine kinase activity"/>
    <property type="evidence" value="ECO:0007669"/>
    <property type="project" value="InterPro"/>
</dbReference>
<gene>
    <name evidence="2" type="ORF">N7493_008970</name>
</gene>
<proteinExistence type="predicted"/>
<evidence type="ECO:0000259" key="1">
    <source>
        <dbReference type="PROSITE" id="PS50011"/>
    </source>
</evidence>
<dbReference type="SMART" id="SM00219">
    <property type="entry name" value="TyrKc"/>
    <property type="match status" value="1"/>
</dbReference>
<dbReference type="InterPro" id="IPR001245">
    <property type="entry name" value="Ser-Thr/Tyr_kinase_cat_dom"/>
</dbReference>
<dbReference type="PANTHER" id="PTHR23257">
    <property type="entry name" value="SERINE-THREONINE PROTEIN KINASE"/>
    <property type="match status" value="1"/>
</dbReference>
<reference evidence="2" key="1">
    <citation type="journal article" date="2023" name="IMA Fungus">
        <title>Comparative genomic study of the Penicillium genus elucidates a diverse pangenome and 15 lateral gene transfer events.</title>
        <authorList>
            <person name="Petersen C."/>
            <person name="Sorensen T."/>
            <person name="Nielsen M.R."/>
            <person name="Sondergaard T.E."/>
            <person name="Sorensen J.L."/>
            <person name="Fitzpatrick D.A."/>
            <person name="Frisvad J.C."/>
            <person name="Nielsen K.L."/>
        </authorList>
    </citation>
    <scope>NUCLEOTIDE SEQUENCE</scope>
    <source>
        <strain evidence="2">IBT 17514</strain>
    </source>
</reference>
<accession>A0AAD6MT63</accession>
<dbReference type="InterPro" id="IPR011009">
    <property type="entry name" value="Kinase-like_dom_sf"/>
</dbReference>
<evidence type="ECO:0000313" key="3">
    <source>
        <dbReference type="Proteomes" id="UP001215712"/>
    </source>
</evidence>
<dbReference type="Gene3D" id="1.10.510.10">
    <property type="entry name" value="Transferase(Phosphotransferase) domain 1"/>
    <property type="match status" value="1"/>
</dbReference>
<protein>
    <submittedName>
        <fullName evidence="2">Kinase-like protein</fullName>
    </submittedName>
</protein>
<keyword evidence="3" id="KW-1185">Reference proteome</keyword>
<dbReference type="InterPro" id="IPR020635">
    <property type="entry name" value="Tyr_kinase_cat_dom"/>
</dbReference>
<dbReference type="GO" id="GO:0007165">
    <property type="term" value="P:signal transduction"/>
    <property type="evidence" value="ECO:0007669"/>
    <property type="project" value="TreeGrafter"/>
</dbReference>
<sequence>MTPSLQLELLVLYTRSTTTPYSSVVPHPEEFQLEAFEIEIRAYQRLGEHPRIPRFSNASPISTKTKVQWAQDAAEGLAYIHSKEIVHADFGCHNLIIDHSDRIKIIDFSGSGIDGVEALVCYSWFSFRPSPIVNIQTDIFAFGSMLFELDTGKYPYQELEGTMDLGLLASKVEKLFSQNEFPSVEGLLLGPIISSCWNGDYESMDEICRAIHKLQANMDSI</sequence>
<dbReference type="GO" id="GO:0005524">
    <property type="term" value="F:ATP binding"/>
    <property type="evidence" value="ECO:0007669"/>
    <property type="project" value="InterPro"/>
</dbReference>
<dbReference type="PROSITE" id="PS50011">
    <property type="entry name" value="PROTEIN_KINASE_DOM"/>
    <property type="match status" value="1"/>
</dbReference>
<dbReference type="EMBL" id="JAQJAN010000013">
    <property type="protein sequence ID" value="KAJ5712502.1"/>
    <property type="molecule type" value="Genomic_DNA"/>
</dbReference>
<dbReference type="Proteomes" id="UP001215712">
    <property type="component" value="Unassembled WGS sequence"/>
</dbReference>
<reference evidence="2" key="2">
    <citation type="submission" date="2023-01" db="EMBL/GenBank/DDBJ databases">
        <authorList>
            <person name="Petersen C."/>
        </authorList>
    </citation>
    <scope>NUCLEOTIDE SEQUENCE</scope>
    <source>
        <strain evidence="2">IBT 17514</strain>
    </source>
</reference>
<comment type="caution">
    <text evidence="2">The sequence shown here is derived from an EMBL/GenBank/DDBJ whole genome shotgun (WGS) entry which is preliminary data.</text>
</comment>
<organism evidence="2 3">
    <name type="scientific">Penicillium malachiteum</name>
    <dbReference type="NCBI Taxonomy" id="1324776"/>
    <lineage>
        <taxon>Eukaryota</taxon>
        <taxon>Fungi</taxon>
        <taxon>Dikarya</taxon>
        <taxon>Ascomycota</taxon>
        <taxon>Pezizomycotina</taxon>
        <taxon>Eurotiomycetes</taxon>
        <taxon>Eurotiomycetidae</taxon>
        <taxon>Eurotiales</taxon>
        <taxon>Aspergillaceae</taxon>
        <taxon>Penicillium</taxon>
    </lineage>
</organism>
<keyword evidence="2" id="KW-0808">Transferase</keyword>
<dbReference type="PANTHER" id="PTHR23257:SF963">
    <property type="entry name" value="AT08303P"/>
    <property type="match status" value="1"/>
</dbReference>
<feature type="domain" description="Protein kinase" evidence="1">
    <location>
        <begin position="1"/>
        <end position="221"/>
    </location>
</feature>